<accession>A0A8H7VBK1</accession>
<evidence type="ECO:0000259" key="1">
    <source>
        <dbReference type="Pfam" id="PF13259"/>
    </source>
</evidence>
<organism evidence="2 3">
    <name type="scientific">Mucor saturninus</name>
    <dbReference type="NCBI Taxonomy" id="64648"/>
    <lineage>
        <taxon>Eukaryota</taxon>
        <taxon>Fungi</taxon>
        <taxon>Fungi incertae sedis</taxon>
        <taxon>Mucoromycota</taxon>
        <taxon>Mucoromycotina</taxon>
        <taxon>Mucoromycetes</taxon>
        <taxon>Mucorales</taxon>
        <taxon>Mucorineae</taxon>
        <taxon>Mucoraceae</taxon>
        <taxon>Mucor</taxon>
    </lineage>
</organism>
<dbReference type="Proteomes" id="UP000603453">
    <property type="component" value="Unassembled WGS sequence"/>
</dbReference>
<reference evidence="2" key="1">
    <citation type="submission" date="2020-12" db="EMBL/GenBank/DDBJ databases">
        <title>Metabolic potential, ecology and presence of endohyphal bacteria is reflected in genomic diversity of Mucoromycotina.</title>
        <authorList>
            <person name="Muszewska A."/>
            <person name="Okrasinska A."/>
            <person name="Steczkiewicz K."/>
            <person name="Drgas O."/>
            <person name="Orlowska M."/>
            <person name="Perlinska-Lenart U."/>
            <person name="Aleksandrzak-Piekarczyk T."/>
            <person name="Szatraj K."/>
            <person name="Zielenkiewicz U."/>
            <person name="Pilsyk S."/>
            <person name="Malc E."/>
            <person name="Mieczkowski P."/>
            <person name="Kruszewska J.S."/>
            <person name="Biernat P."/>
            <person name="Pawlowska J."/>
        </authorList>
    </citation>
    <scope>NUCLEOTIDE SEQUENCE</scope>
    <source>
        <strain evidence="2">WA0000017839</strain>
    </source>
</reference>
<evidence type="ECO:0000313" key="3">
    <source>
        <dbReference type="Proteomes" id="UP000603453"/>
    </source>
</evidence>
<dbReference type="EMBL" id="JAEPRD010000001">
    <property type="protein sequence ID" value="KAG2214400.1"/>
    <property type="molecule type" value="Genomic_DNA"/>
</dbReference>
<gene>
    <name evidence="2" type="ORF">INT47_000956</name>
</gene>
<dbReference type="AlphaFoldDB" id="A0A8H7VBK1"/>
<feature type="domain" description="Gag1-like clamp" evidence="1">
    <location>
        <begin position="5"/>
        <end position="86"/>
    </location>
</feature>
<keyword evidence="3" id="KW-1185">Reference proteome</keyword>
<comment type="caution">
    <text evidence="2">The sequence shown here is derived from an EMBL/GenBank/DDBJ whole genome shotgun (WGS) entry which is preliminary data.</text>
</comment>
<sequence>MTTTIGLEAWEARRAAWITPNEDYKANAEQLKVNAEKCKSLVEQEGQRIAIYKHLVLQRETFRTPIPLQHVIPILVTGWQEDGLWPKGMNVQEKSD</sequence>
<dbReference type="OrthoDB" id="5576875at2759"/>
<name>A0A8H7VBK1_9FUNG</name>
<evidence type="ECO:0000313" key="2">
    <source>
        <dbReference type="EMBL" id="KAG2214400.1"/>
    </source>
</evidence>
<dbReference type="Pfam" id="PF13259">
    <property type="entry name" value="clamp_Gag1-like"/>
    <property type="match status" value="1"/>
</dbReference>
<proteinExistence type="predicted"/>
<dbReference type="InterPro" id="IPR025124">
    <property type="entry name" value="Gag1-like_clamp"/>
</dbReference>
<protein>
    <recommendedName>
        <fullName evidence="1">Gag1-like clamp domain-containing protein</fullName>
    </recommendedName>
</protein>